<protein>
    <submittedName>
        <fullName evidence="2">Uncharacterized protein</fullName>
    </submittedName>
</protein>
<organism evidence="2 3">
    <name type="scientific">Psophocarpus tetragonolobus</name>
    <name type="common">Winged bean</name>
    <name type="synonym">Dolichos tetragonolobus</name>
    <dbReference type="NCBI Taxonomy" id="3891"/>
    <lineage>
        <taxon>Eukaryota</taxon>
        <taxon>Viridiplantae</taxon>
        <taxon>Streptophyta</taxon>
        <taxon>Embryophyta</taxon>
        <taxon>Tracheophyta</taxon>
        <taxon>Spermatophyta</taxon>
        <taxon>Magnoliopsida</taxon>
        <taxon>eudicotyledons</taxon>
        <taxon>Gunneridae</taxon>
        <taxon>Pentapetalae</taxon>
        <taxon>rosids</taxon>
        <taxon>fabids</taxon>
        <taxon>Fabales</taxon>
        <taxon>Fabaceae</taxon>
        <taxon>Papilionoideae</taxon>
        <taxon>50 kb inversion clade</taxon>
        <taxon>NPAAA clade</taxon>
        <taxon>indigoferoid/millettioid clade</taxon>
        <taxon>Phaseoleae</taxon>
        <taxon>Psophocarpus</taxon>
    </lineage>
</organism>
<evidence type="ECO:0000313" key="3">
    <source>
        <dbReference type="Proteomes" id="UP001386955"/>
    </source>
</evidence>
<dbReference type="InterPro" id="IPR050898">
    <property type="entry name" value="Plant_acyltransferase"/>
</dbReference>
<dbReference type="Gene3D" id="3.30.559.10">
    <property type="entry name" value="Chloramphenicol acetyltransferase-like domain"/>
    <property type="match status" value="2"/>
</dbReference>
<comment type="caution">
    <text evidence="2">The sequence shown here is derived from an EMBL/GenBank/DDBJ whole genome shotgun (WGS) entry which is preliminary data.</text>
</comment>
<sequence>MESNKKNANLLSFANKEVVFIKPSKATPTTVLSLSTIDNYAMGYFVQSLFVYRSSIENQNSLADADSNNNTINATTKRDPAKVITESLSKALVYYYPLAGKVVKHADGKPRINCTSDGVPFQEVICNCSLSSLNYIDNFDFEIAKQFGIHLPFEDEDGNQYPMVLKLTKFLCGDFICAWGTNHAVIDGSGMIQFLVTLSELARGESEPSVKPVWERERLVGKITSQPLQNPMENVCAAVSPLMPSTDRSHACFRIDKESIARLKTSLMKDIEQSGVSLKKGFTTFECLAAYIWRARTRALELNYDGETMLLIIVGVRPRLEDPLPNGYYGNTIVDAYVKLTVKELNEQPLFEVVKHIREVLMTTFSNDYITNYVDTVETKQLDFEYEKGGITVLTDWRNMGVYDKIDFGWKEAVNMVPLPLEQVGVGAMYDILPPNKLDPSMSGGVRYFTTLPTAAMSKFKEEMQILTSNDPTIKF</sequence>
<accession>A0AAN9XN98</accession>
<dbReference type="AlphaFoldDB" id="A0AAN9XN98"/>
<comment type="similarity">
    <text evidence="1">Belongs to the plant acyltransferase family.</text>
</comment>
<proteinExistence type="inferred from homology"/>
<reference evidence="2 3" key="1">
    <citation type="submission" date="2024-01" db="EMBL/GenBank/DDBJ databases">
        <title>The genomes of 5 underutilized Papilionoideae crops provide insights into root nodulation and disease resistanc.</title>
        <authorList>
            <person name="Jiang F."/>
        </authorList>
    </citation>
    <scope>NUCLEOTIDE SEQUENCE [LARGE SCALE GENOMIC DNA]</scope>
    <source>
        <strain evidence="2">DUOXIRENSHENG_FW03</strain>
        <tissue evidence="2">Leaves</tissue>
    </source>
</reference>
<dbReference type="EMBL" id="JAYMYS010000003">
    <property type="protein sequence ID" value="KAK7400328.1"/>
    <property type="molecule type" value="Genomic_DNA"/>
</dbReference>
<keyword evidence="3" id="KW-1185">Reference proteome</keyword>
<dbReference type="Pfam" id="PF02458">
    <property type="entry name" value="Transferase"/>
    <property type="match status" value="1"/>
</dbReference>
<dbReference type="Proteomes" id="UP001386955">
    <property type="component" value="Unassembled WGS sequence"/>
</dbReference>
<name>A0AAN9XN98_PSOTE</name>
<gene>
    <name evidence="2" type="ORF">VNO78_11534</name>
</gene>
<evidence type="ECO:0000256" key="1">
    <source>
        <dbReference type="ARBA" id="ARBA00009861"/>
    </source>
</evidence>
<dbReference type="PANTHER" id="PTHR31147">
    <property type="entry name" value="ACYL TRANSFERASE 4"/>
    <property type="match status" value="1"/>
</dbReference>
<dbReference type="InterPro" id="IPR023213">
    <property type="entry name" value="CAT-like_dom_sf"/>
</dbReference>
<evidence type="ECO:0000313" key="2">
    <source>
        <dbReference type="EMBL" id="KAK7400328.1"/>
    </source>
</evidence>
<dbReference type="PANTHER" id="PTHR31147:SF25">
    <property type="entry name" value="HXXXD-TYPE ACYL-TRANSFERASE FAMILY PROTEIN"/>
    <property type="match status" value="1"/>
</dbReference>